<dbReference type="Pfam" id="PF00425">
    <property type="entry name" value="Chorismate_bind"/>
    <property type="match status" value="1"/>
</dbReference>
<dbReference type="SUPFAM" id="SSF56322">
    <property type="entry name" value="ADC synthase"/>
    <property type="match status" value="1"/>
</dbReference>
<gene>
    <name evidence="6" type="primary">pabB</name>
    <name evidence="6" type="ORF">DEM34_17870</name>
</gene>
<dbReference type="InterPro" id="IPR015890">
    <property type="entry name" value="Chorismate_C"/>
</dbReference>
<comment type="caution">
    <text evidence="6">The sequence shown here is derived from an EMBL/GenBank/DDBJ whole genome shotgun (WGS) entry which is preliminary data.</text>
</comment>
<dbReference type="GO" id="GO:0009396">
    <property type="term" value="P:folic acid-containing compound biosynthetic process"/>
    <property type="evidence" value="ECO:0007669"/>
    <property type="project" value="InterPro"/>
</dbReference>
<keyword evidence="7" id="KW-1185">Reference proteome</keyword>
<evidence type="ECO:0000313" key="6">
    <source>
        <dbReference type="EMBL" id="PWG61142.1"/>
    </source>
</evidence>
<dbReference type="AlphaFoldDB" id="A0A2U2MWF8"/>
<sequence length="449" mass="47627">MIMHDHTLPYPSDPVQTFAALRGGWPHAVWLDGEAGGRFSIMSADPRELLVSVGGRTRITPRAGAARTSDADPLALLAERLGPKRPASAPPFSGGAIGYFGYELGRRLQGQQPALPDGPEMAVGLYDWALVMDHHERRASLRGAPPAGLMATLRAGAPPGAVGDWASTGPVAATPGEAGYREAFRRVARYIRDGDCYQVNLARRFQAPVSGDLLAAYRSFRRLAGGPFAAYLELPGGPVLSGSPERFLALRDGQVETRPIKGTRARGSDPASDAAARAALTDSSKDRAENVMIVDLLRNDLGRSCATGSIRVPELCAVESFATVHHMVSAVTGRLAPGRHATDLLRDCLPGGSITGAPKYRAMEIIEELEGGPRGVYCGAIGYLGFDGAMDTSIAIRTATVRDGRLEYRAGGGLVADSECAAEFAETETKAAAFRRLIHVSRFACSFSL</sequence>
<dbReference type="InterPro" id="IPR019999">
    <property type="entry name" value="Anth_synth_I-like"/>
</dbReference>
<organism evidence="6 7">
    <name type="scientific">Sediminicurvatus halobius</name>
    <dbReference type="NCBI Taxonomy" id="2182432"/>
    <lineage>
        <taxon>Bacteria</taxon>
        <taxon>Pseudomonadati</taxon>
        <taxon>Pseudomonadota</taxon>
        <taxon>Gammaproteobacteria</taxon>
        <taxon>Chromatiales</taxon>
        <taxon>Ectothiorhodospiraceae</taxon>
        <taxon>Sediminicurvatus</taxon>
    </lineage>
</organism>
<feature type="domain" description="Chorismate-utilising enzyme C-terminal" evidence="4">
    <location>
        <begin position="178"/>
        <end position="430"/>
    </location>
</feature>
<proteinExistence type="predicted"/>
<accession>A0A2U2MWF8</accession>
<evidence type="ECO:0000256" key="3">
    <source>
        <dbReference type="SAM" id="MobiDB-lite"/>
    </source>
</evidence>
<dbReference type="GO" id="GO:0046820">
    <property type="term" value="F:4-amino-4-deoxychorismate synthase activity"/>
    <property type="evidence" value="ECO:0007669"/>
    <property type="project" value="UniProtKB-EC"/>
</dbReference>
<keyword evidence="2" id="KW-0808">Transferase</keyword>
<dbReference type="InterPro" id="IPR006805">
    <property type="entry name" value="Anth_synth_I_N"/>
</dbReference>
<name>A0A2U2MWF8_9GAMM</name>
<dbReference type="InterPro" id="IPR005802">
    <property type="entry name" value="ADC_synth_comp_1"/>
</dbReference>
<evidence type="ECO:0000313" key="7">
    <source>
        <dbReference type="Proteomes" id="UP000245474"/>
    </source>
</evidence>
<dbReference type="PANTHER" id="PTHR11236:SF50">
    <property type="entry name" value="AMINODEOXYCHORISMATE SYNTHASE COMPONENT 1"/>
    <property type="match status" value="1"/>
</dbReference>
<feature type="region of interest" description="Disordered" evidence="3">
    <location>
        <begin position="260"/>
        <end position="280"/>
    </location>
</feature>
<dbReference type="EC" id="2.6.1.85" evidence="1"/>
<dbReference type="NCBIfam" id="TIGR00553">
    <property type="entry name" value="pabB"/>
    <property type="match status" value="1"/>
</dbReference>
<dbReference type="PANTHER" id="PTHR11236">
    <property type="entry name" value="AMINOBENZOATE/ANTHRANILATE SYNTHASE"/>
    <property type="match status" value="1"/>
</dbReference>
<dbReference type="Pfam" id="PF04715">
    <property type="entry name" value="Anth_synt_I_N"/>
    <property type="match status" value="1"/>
</dbReference>
<evidence type="ECO:0000259" key="4">
    <source>
        <dbReference type="Pfam" id="PF00425"/>
    </source>
</evidence>
<dbReference type="InterPro" id="IPR005801">
    <property type="entry name" value="ADC_synthase"/>
</dbReference>
<dbReference type="RefSeq" id="WP_109680191.1">
    <property type="nucleotide sequence ID" value="NZ_CP086615.1"/>
</dbReference>
<evidence type="ECO:0000259" key="5">
    <source>
        <dbReference type="Pfam" id="PF04715"/>
    </source>
</evidence>
<dbReference type="OrthoDB" id="9803598at2"/>
<dbReference type="GO" id="GO:0000162">
    <property type="term" value="P:L-tryptophan biosynthetic process"/>
    <property type="evidence" value="ECO:0007669"/>
    <property type="project" value="TreeGrafter"/>
</dbReference>
<feature type="compositionally biased region" description="Low complexity" evidence="3">
    <location>
        <begin position="268"/>
        <end position="280"/>
    </location>
</feature>
<feature type="domain" description="Anthranilate synthase component I N-terminal" evidence="5">
    <location>
        <begin position="13"/>
        <end position="139"/>
    </location>
</feature>
<evidence type="ECO:0000256" key="1">
    <source>
        <dbReference type="ARBA" id="ARBA00013139"/>
    </source>
</evidence>
<reference evidence="6 7" key="1">
    <citation type="submission" date="2018-05" db="EMBL/GenBank/DDBJ databases">
        <title>Spiribacter halobius sp. nov., a moderately halophilic bacterium isolated from marine solar saltern.</title>
        <authorList>
            <person name="Zheng W.-S."/>
            <person name="Lu D.-C."/>
            <person name="Du Z.-J."/>
        </authorList>
    </citation>
    <scope>NUCLEOTIDE SEQUENCE [LARGE SCALE GENOMIC DNA]</scope>
    <source>
        <strain evidence="6 7">E85</strain>
    </source>
</reference>
<evidence type="ECO:0000256" key="2">
    <source>
        <dbReference type="ARBA" id="ARBA00022679"/>
    </source>
</evidence>
<dbReference type="EMBL" id="QFFI01000047">
    <property type="protein sequence ID" value="PWG61142.1"/>
    <property type="molecule type" value="Genomic_DNA"/>
</dbReference>
<dbReference type="PRINTS" id="PR00095">
    <property type="entry name" value="ANTSNTHASEI"/>
</dbReference>
<dbReference type="Proteomes" id="UP000245474">
    <property type="component" value="Unassembled WGS sequence"/>
</dbReference>
<protein>
    <recommendedName>
        <fullName evidence="1">aminodeoxychorismate synthase</fullName>
        <ecNumber evidence="1">2.6.1.85</ecNumber>
    </recommendedName>
</protein>
<dbReference type="Gene3D" id="3.60.120.10">
    <property type="entry name" value="Anthranilate synthase"/>
    <property type="match status" value="1"/>
</dbReference>